<dbReference type="AlphaFoldDB" id="A0A6A6NBE1"/>
<keyword evidence="5" id="KW-1185">Reference proteome</keyword>
<dbReference type="InterPro" id="IPR040265">
    <property type="entry name" value="CHUP1/IPGA1-like"/>
</dbReference>
<gene>
    <name evidence="4" type="ORF">GH714_035724</name>
</gene>
<comment type="caution">
    <text evidence="4">The sequence shown here is derived from an EMBL/GenBank/DDBJ whole genome shotgun (WGS) entry which is preliminary data.</text>
</comment>
<feature type="region of interest" description="Disordered" evidence="3">
    <location>
        <begin position="492"/>
        <end position="545"/>
    </location>
</feature>
<evidence type="ECO:0000313" key="4">
    <source>
        <dbReference type="EMBL" id="KAF2323492.1"/>
    </source>
</evidence>
<evidence type="ECO:0000256" key="3">
    <source>
        <dbReference type="SAM" id="MobiDB-lite"/>
    </source>
</evidence>
<name>A0A6A6NBE1_HEVBR</name>
<feature type="region of interest" description="Disordered" evidence="3">
    <location>
        <begin position="37"/>
        <end position="56"/>
    </location>
</feature>
<feature type="region of interest" description="Disordered" evidence="3">
    <location>
        <begin position="444"/>
        <end position="469"/>
    </location>
</feature>
<evidence type="ECO:0000256" key="1">
    <source>
        <dbReference type="ARBA" id="ARBA00023054"/>
    </source>
</evidence>
<keyword evidence="1 2" id="KW-0175">Coiled coil</keyword>
<reference evidence="4 5" key="1">
    <citation type="journal article" date="2020" name="Mol. Plant">
        <title>The Chromosome-Based Rubber Tree Genome Provides New Insights into Spurge Genome Evolution and Rubber Biosynthesis.</title>
        <authorList>
            <person name="Liu J."/>
            <person name="Shi C."/>
            <person name="Shi C.C."/>
            <person name="Li W."/>
            <person name="Zhang Q.J."/>
            <person name="Zhang Y."/>
            <person name="Li K."/>
            <person name="Lu H.F."/>
            <person name="Shi C."/>
            <person name="Zhu S.T."/>
            <person name="Xiao Z.Y."/>
            <person name="Nan H."/>
            <person name="Yue Y."/>
            <person name="Zhu X.G."/>
            <person name="Wu Y."/>
            <person name="Hong X.N."/>
            <person name="Fan G.Y."/>
            <person name="Tong Y."/>
            <person name="Zhang D."/>
            <person name="Mao C.L."/>
            <person name="Liu Y.L."/>
            <person name="Hao S.J."/>
            <person name="Liu W.Q."/>
            <person name="Lv M.Q."/>
            <person name="Zhang H.B."/>
            <person name="Liu Y."/>
            <person name="Hu-Tang G.R."/>
            <person name="Wang J.P."/>
            <person name="Wang J.H."/>
            <person name="Sun Y.H."/>
            <person name="Ni S.B."/>
            <person name="Chen W.B."/>
            <person name="Zhang X.C."/>
            <person name="Jiao Y.N."/>
            <person name="Eichler E.E."/>
            <person name="Li G.H."/>
            <person name="Liu X."/>
            <person name="Gao L.Z."/>
        </authorList>
    </citation>
    <scope>NUCLEOTIDE SEQUENCE [LARGE SCALE GENOMIC DNA]</scope>
    <source>
        <strain evidence="5">cv. GT1</strain>
        <tissue evidence="4">Leaf</tissue>
    </source>
</reference>
<sequence length="641" mass="72442">MVKEKNDIRPVLVKLRVALALSFTGFLYSRIKCRRHTCSKPPRSPRPPVHLSEVDGGGRAAMKKTHSLASIEPGSAESHEDTRIVKIAADNPMVLSPGCTHGGEKDGYLLPEFNDLVKEFDCTAINTGISTKKDLETPRSYVGTSRAIKNVENDDYEQEIRHLNATVRMLQEREKNLEVQLLEFYGLKDQETAMIELQNRLRINNMEAKLFNLKIESLQADNQRLQAQVGDHAKIIADLVAAKAKIKLLRKMLRSESEQNKEQILTLQKRVTRLQEQELKAAATDSEIQLKLQKLKDLEAKAQELRESNFRLHIENSELARQLESTQILVNSVLEDLETAELREHSNRLRQENGDLEKQVEQLQAGRCTDVEELVYLRWMNACLRYELRNFQPPHGKTVARDLSKSLSPESEVKAKQLILEYANTEGMGEKGIDIMDFQSDQWSSSHTSSTLDPSDFDDSSVSPKNNNSSKIKIFNKLRRLIRGKRQSALYHGSSACKTGRTEDSDSPLGSSSISTATDTASDQQSDRVQSLSSQLSWHSSRPSADIRRLKSANMYETKDIEIGSRNCHSGSSSGHRKFLSSRITASDLSPENQLDQDPYSIEKSELLKMAEVLKDSRTRNFHRKATSLGSFEAFRRTTSQ</sequence>
<evidence type="ECO:0000256" key="2">
    <source>
        <dbReference type="SAM" id="Coils"/>
    </source>
</evidence>
<dbReference type="GO" id="GO:0055028">
    <property type="term" value="C:cortical microtubule"/>
    <property type="evidence" value="ECO:0007669"/>
    <property type="project" value="TreeGrafter"/>
</dbReference>
<feature type="compositionally biased region" description="Low complexity" evidence="3">
    <location>
        <begin position="530"/>
        <end position="544"/>
    </location>
</feature>
<feature type="coiled-coil region" evidence="2">
    <location>
        <begin position="153"/>
        <end position="180"/>
    </location>
</feature>
<proteinExistence type="predicted"/>
<evidence type="ECO:0008006" key="6">
    <source>
        <dbReference type="Google" id="ProtNLM"/>
    </source>
</evidence>
<dbReference type="PANTHER" id="PTHR31342:SF4">
    <property type="entry name" value="ACTIN BINDING PROTEIN FAMILY"/>
    <property type="match status" value="1"/>
</dbReference>
<accession>A0A6A6NBE1</accession>
<evidence type="ECO:0000313" key="5">
    <source>
        <dbReference type="Proteomes" id="UP000467840"/>
    </source>
</evidence>
<dbReference type="GO" id="GO:0072699">
    <property type="term" value="P:protein localization to cortical microtubule cytoskeleton"/>
    <property type="evidence" value="ECO:0007669"/>
    <property type="project" value="TreeGrafter"/>
</dbReference>
<dbReference type="EMBL" id="JAAGAX010000002">
    <property type="protein sequence ID" value="KAF2323492.1"/>
    <property type="molecule type" value="Genomic_DNA"/>
</dbReference>
<dbReference type="PANTHER" id="PTHR31342">
    <property type="entry name" value="PROTEIN CHUP1, CHLOROPLASTIC"/>
    <property type="match status" value="1"/>
</dbReference>
<feature type="coiled-coil region" evidence="2">
    <location>
        <begin position="208"/>
        <end position="315"/>
    </location>
</feature>
<feature type="coiled-coil region" evidence="2">
    <location>
        <begin position="339"/>
        <end position="366"/>
    </location>
</feature>
<protein>
    <recommendedName>
        <fullName evidence="6">Protein CHUP1, chloroplastic</fullName>
    </recommendedName>
</protein>
<feature type="compositionally biased region" description="Low complexity" evidence="3">
    <location>
        <begin position="507"/>
        <end position="523"/>
    </location>
</feature>
<dbReference type="Proteomes" id="UP000467840">
    <property type="component" value="Chromosome 11"/>
</dbReference>
<organism evidence="4 5">
    <name type="scientific">Hevea brasiliensis</name>
    <name type="common">Para rubber tree</name>
    <name type="synonym">Siphonia brasiliensis</name>
    <dbReference type="NCBI Taxonomy" id="3981"/>
    <lineage>
        <taxon>Eukaryota</taxon>
        <taxon>Viridiplantae</taxon>
        <taxon>Streptophyta</taxon>
        <taxon>Embryophyta</taxon>
        <taxon>Tracheophyta</taxon>
        <taxon>Spermatophyta</taxon>
        <taxon>Magnoliopsida</taxon>
        <taxon>eudicotyledons</taxon>
        <taxon>Gunneridae</taxon>
        <taxon>Pentapetalae</taxon>
        <taxon>rosids</taxon>
        <taxon>fabids</taxon>
        <taxon>Malpighiales</taxon>
        <taxon>Euphorbiaceae</taxon>
        <taxon>Crotonoideae</taxon>
        <taxon>Micrandreae</taxon>
        <taxon>Hevea</taxon>
    </lineage>
</organism>